<proteinExistence type="inferred from homology"/>
<dbReference type="KEGG" id="ctp:CTRG_05402"/>
<dbReference type="SUPFAM" id="SSF51735">
    <property type="entry name" value="NAD(P)-binding Rossmann-fold domains"/>
    <property type="match status" value="1"/>
</dbReference>
<dbReference type="GO" id="GO:0016616">
    <property type="term" value="F:oxidoreductase activity, acting on the CH-OH group of donors, NAD or NADP as acceptor"/>
    <property type="evidence" value="ECO:0007669"/>
    <property type="project" value="TreeGrafter"/>
</dbReference>
<evidence type="ECO:0000256" key="2">
    <source>
        <dbReference type="ARBA" id="ARBA00023445"/>
    </source>
</evidence>
<accession>C5MH48</accession>
<evidence type="ECO:0000259" key="3">
    <source>
        <dbReference type="Pfam" id="PF01370"/>
    </source>
</evidence>
<dbReference type="Proteomes" id="UP000002037">
    <property type="component" value="Unassembled WGS sequence"/>
</dbReference>
<organism evidence="4 5">
    <name type="scientific">Candida tropicalis (strain ATCC MYA-3404 / T1)</name>
    <name type="common">Yeast</name>
    <dbReference type="NCBI Taxonomy" id="294747"/>
    <lineage>
        <taxon>Eukaryota</taxon>
        <taxon>Fungi</taxon>
        <taxon>Dikarya</taxon>
        <taxon>Ascomycota</taxon>
        <taxon>Saccharomycotina</taxon>
        <taxon>Pichiomycetes</taxon>
        <taxon>Debaryomycetaceae</taxon>
        <taxon>Candida/Lodderomyces clade</taxon>
        <taxon>Candida</taxon>
    </lineage>
</organism>
<comment type="similarity">
    <text evidence="2">Belongs to the NAD(P)-dependent epimerase/dehydratase family. Dihydroflavonol-4-reductase subfamily.</text>
</comment>
<feature type="domain" description="NAD-dependent epimerase/dehydratase" evidence="3">
    <location>
        <begin position="4"/>
        <end position="259"/>
    </location>
</feature>
<dbReference type="FunFam" id="3.40.50.720:FF:000191">
    <property type="entry name" value="Methylglyoxal reductase (NADPH-dependent)"/>
    <property type="match status" value="1"/>
</dbReference>
<dbReference type="PANTHER" id="PTHR10366">
    <property type="entry name" value="NAD DEPENDENT EPIMERASE/DEHYDRATASE"/>
    <property type="match status" value="1"/>
</dbReference>
<evidence type="ECO:0000313" key="5">
    <source>
        <dbReference type="Proteomes" id="UP000002037"/>
    </source>
</evidence>
<dbReference type="eggNOG" id="KOG1502">
    <property type="taxonomic scope" value="Eukaryota"/>
</dbReference>
<keyword evidence="1" id="KW-0560">Oxidoreductase</keyword>
<dbReference type="InterPro" id="IPR036291">
    <property type="entry name" value="NAD(P)-bd_dom_sf"/>
</dbReference>
<reference evidence="4 5" key="1">
    <citation type="journal article" date="2009" name="Nature">
        <title>Evolution of pathogenicity and sexual reproduction in eight Candida genomes.</title>
        <authorList>
            <person name="Butler G."/>
            <person name="Rasmussen M.D."/>
            <person name="Lin M.F."/>
            <person name="Santos M.A."/>
            <person name="Sakthikumar S."/>
            <person name="Munro C.A."/>
            <person name="Rheinbay E."/>
            <person name="Grabherr M."/>
            <person name="Forche A."/>
            <person name="Reedy J.L."/>
            <person name="Agrafioti I."/>
            <person name="Arnaud M.B."/>
            <person name="Bates S."/>
            <person name="Brown A.J."/>
            <person name="Brunke S."/>
            <person name="Costanzo M.C."/>
            <person name="Fitzpatrick D.A."/>
            <person name="de Groot P.W."/>
            <person name="Harris D."/>
            <person name="Hoyer L.L."/>
            <person name="Hube B."/>
            <person name="Klis F.M."/>
            <person name="Kodira C."/>
            <person name="Lennard N."/>
            <person name="Logue M.E."/>
            <person name="Martin R."/>
            <person name="Neiman A.M."/>
            <person name="Nikolaou E."/>
            <person name="Quail M.A."/>
            <person name="Quinn J."/>
            <person name="Santos M.C."/>
            <person name="Schmitzberger F.F."/>
            <person name="Sherlock G."/>
            <person name="Shah P."/>
            <person name="Silverstein K.A."/>
            <person name="Skrzypek M.S."/>
            <person name="Soll D."/>
            <person name="Staggs R."/>
            <person name="Stansfield I."/>
            <person name="Stumpf M.P."/>
            <person name="Sudbery P.E."/>
            <person name="Srikantha T."/>
            <person name="Zeng Q."/>
            <person name="Berman J."/>
            <person name="Berriman M."/>
            <person name="Heitman J."/>
            <person name="Gow N.A."/>
            <person name="Lorenz M.C."/>
            <person name="Birren B.W."/>
            <person name="Kellis M."/>
            <person name="Cuomo C.A."/>
        </authorList>
    </citation>
    <scope>NUCLEOTIDE SEQUENCE [LARGE SCALE GENOMIC DNA]</scope>
    <source>
        <strain evidence="5">ATCC MYA-3404 / T1</strain>
    </source>
</reference>
<dbReference type="AlphaFoldDB" id="C5MH48"/>
<dbReference type="CDD" id="cd05227">
    <property type="entry name" value="AR_SDR_e"/>
    <property type="match status" value="1"/>
</dbReference>
<dbReference type="PANTHER" id="PTHR10366:SF564">
    <property type="entry name" value="STEROL-4-ALPHA-CARBOXYLATE 3-DEHYDROGENASE, DECARBOXYLATING"/>
    <property type="match status" value="1"/>
</dbReference>
<dbReference type="InterPro" id="IPR001509">
    <property type="entry name" value="Epimerase_deHydtase"/>
</dbReference>
<evidence type="ECO:0000256" key="1">
    <source>
        <dbReference type="ARBA" id="ARBA00023002"/>
    </source>
</evidence>
<protein>
    <recommendedName>
        <fullName evidence="3">NAD-dependent epimerase/dehydratase domain-containing protein</fullName>
    </recommendedName>
</protein>
<gene>
    <name evidence="4" type="ORF">CTRG_05402</name>
</gene>
<dbReference type="HOGENOM" id="CLU_007383_9_2_1"/>
<dbReference type="InterPro" id="IPR050425">
    <property type="entry name" value="NAD(P)_dehydrat-like"/>
</dbReference>
<keyword evidence="5" id="KW-1185">Reference proteome</keyword>
<dbReference type="Gene3D" id="3.40.50.720">
    <property type="entry name" value="NAD(P)-binding Rossmann-like Domain"/>
    <property type="match status" value="1"/>
</dbReference>
<evidence type="ECO:0000313" key="4">
    <source>
        <dbReference type="EMBL" id="EER30950.1"/>
    </source>
</evidence>
<dbReference type="Pfam" id="PF01370">
    <property type="entry name" value="Epimerase"/>
    <property type="match status" value="1"/>
</dbReference>
<sequence>MTTVIVSGATGFIAQHVVKLLLSKNYQVIGTVRSQSKGEGLLKLFNNPTNLKFEIVEDVGSEGAFDNVLKSHPEATIFLHLASPFHFNATDIEKELLLPAVNGTKNVLEAIYKYGINIEKVVITSSYAAIATASKEANNKEIITEESWNEITWDQALINPVQGYRGSKTFAEKSAWDFIKNHQDTIKFKISFINPSFVFGPQAFPIIDNNKNLNTSSEIINKLLKLNPNSEIPPTKGGWIDVRDVAKAHVLAFEKDSTENKRLLVNSGRFSAISLIRLIHKTISSIKSSFNFR</sequence>
<dbReference type="EMBL" id="GG692402">
    <property type="protein sequence ID" value="EER30950.1"/>
    <property type="molecule type" value="Genomic_DNA"/>
</dbReference>
<dbReference type="VEuPathDB" id="FungiDB:CTRG_05402"/>
<dbReference type="RefSeq" id="XP_002551104.1">
    <property type="nucleotide sequence ID" value="XM_002551058.1"/>
</dbReference>
<dbReference type="STRING" id="294747.C5MH48"/>
<name>C5MH48_CANTT</name>
<dbReference type="GeneID" id="8299726"/>
<dbReference type="OrthoDB" id="2735536at2759"/>